<gene>
    <name evidence="2" type="ORF">FALBO_11006</name>
</gene>
<protein>
    <submittedName>
        <fullName evidence="2">Uncharacterized protein</fullName>
    </submittedName>
</protein>
<accession>A0A8H4L500</accession>
<feature type="region of interest" description="Disordered" evidence="1">
    <location>
        <begin position="40"/>
        <end position="88"/>
    </location>
</feature>
<comment type="caution">
    <text evidence="2">The sequence shown here is derived from an EMBL/GenBank/DDBJ whole genome shotgun (WGS) entry which is preliminary data.</text>
</comment>
<dbReference type="OrthoDB" id="5096971at2759"/>
<proteinExistence type="predicted"/>
<sequence length="88" mass="9415">MDPDKTPTNSTMSSEHGGSMLLRFIYDTSSFQDRLVQHTVADRRATPGPDASKYVADNDPADAPPAAGSINRGVENPGKNETDKPLGK</sequence>
<evidence type="ECO:0000313" key="3">
    <source>
        <dbReference type="Proteomes" id="UP000554235"/>
    </source>
</evidence>
<organism evidence="2 3">
    <name type="scientific">Fusarium albosuccineum</name>
    <dbReference type="NCBI Taxonomy" id="1237068"/>
    <lineage>
        <taxon>Eukaryota</taxon>
        <taxon>Fungi</taxon>
        <taxon>Dikarya</taxon>
        <taxon>Ascomycota</taxon>
        <taxon>Pezizomycotina</taxon>
        <taxon>Sordariomycetes</taxon>
        <taxon>Hypocreomycetidae</taxon>
        <taxon>Hypocreales</taxon>
        <taxon>Nectriaceae</taxon>
        <taxon>Fusarium</taxon>
        <taxon>Fusarium decemcellulare species complex</taxon>
    </lineage>
</organism>
<evidence type="ECO:0000256" key="1">
    <source>
        <dbReference type="SAM" id="MobiDB-lite"/>
    </source>
</evidence>
<reference evidence="2 3" key="1">
    <citation type="submission" date="2020-01" db="EMBL/GenBank/DDBJ databases">
        <title>Identification and distribution of gene clusters putatively required for synthesis of sphingolipid metabolism inhibitors in phylogenetically diverse species of the filamentous fungus Fusarium.</title>
        <authorList>
            <person name="Kim H.-S."/>
            <person name="Busman M."/>
            <person name="Brown D.W."/>
            <person name="Divon H."/>
            <person name="Uhlig S."/>
            <person name="Proctor R.H."/>
        </authorList>
    </citation>
    <scope>NUCLEOTIDE SEQUENCE [LARGE SCALE GENOMIC DNA]</scope>
    <source>
        <strain evidence="2 3">NRRL 20459</strain>
    </source>
</reference>
<name>A0A8H4L500_9HYPO</name>
<evidence type="ECO:0000313" key="2">
    <source>
        <dbReference type="EMBL" id="KAF4462191.1"/>
    </source>
</evidence>
<dbReference type="EMBL" id="JAADYS010001575">
    <property type="protein sequence ID" value="KAF4462191.1"/>
    <property type="molecule type" value="Genomic_DNA"/>
</dbReference>
<dbReference type="AlphaFoldDB" id="A0A8H4L500"/>
<feature type="compositionally biased region" description="Basic and acidic residues" evidence="1">
    <location>
        <begin position="78"/>
        <end position="88"/>
    </location>
</feature>
<dbReference type="Proteomes" id="UP000554235">
    <property type="component" value="Unassembled WGS sequence"/>
</dbReference>
<keyword evidence="3" id="KW-1185">Reference proteome</keyword>